<evidence type="ECO:0000256" key="1">
    <source>
        <dbReference type="SAM" id="Phobius"/>
    </source>
</evidence>
<evidence type="ECO:0000313" key="3">
    <source>
        <dbReference type="Proteomes" id="UP000178993"/>
    </source>
</evidence>
<keyword evidence="1" id="KW-0472">Membrane</keyword>
<keyword evidence="1" id="KW-1133">Transmembrane helix</keyword>
<evidence type="ECO:0000313" key="2">
    <source>
        <dbReference type="EMBL" id="OGD02038.1"/>
    </source>
</evidence>
<dbReference type="Proteomes" id="UP000178993">
    <property type="component" value="Unassembled WGS sequence"/>
</dbReference>
<reference evidence="2 3" key="1">
    <citation type="journal article" date="2016" name="Nat. Commun.">
        <title>Thousands of microbial genomes shed light on interconnected biogeochemical processes in an aquifer system.</title>
        <authorList>
            <person name="Anantharaman K."/>
            <person name="Brown C.T."/>
            <person name="Hug L.A."/>
            <person name="Sharon I."/>
            <person name="Castelle C.J."/>
            <person name="Probst A.J."/>
            <person name="Thomas B.C."/>
            <person name="Singh A."/>
            <person name="Wilkins M.J."/>
            <person name="Karaoz U."/>
            <person name="Brodie E.L."/>
            <person name="Williams K.H."/>
            <person name="Hubbard S.S."/>
            <person name="Banfield J.F."/>
        </authorList>
    </citation>
    <scope>NUCLEOTIDE SEQUENCE [LARGE SCALE GENOMIC DNA]</scope>
</reference>
<gene>
    <name evidence="2" type="ORF">A3E17_04500</name>
</gene>
<comment type="caution">
    <text evidence="2">The sequence shown here is derived from an EMBL/GenBank/DDBJ whole genome shotgun (WGS) entry which is preliminary data.</text>
</comment>
<feature type="transmembrane region" description="Helical" evidence="1">
    <location>
        <begin position="47"/>
        <end position="67"/>
    </location>
</feature>
<sequence>MGVLSLITKTPITANGSNYSVLAFLSGLFVFVFFVKSKNDISRAEGSILIIFYFLFVFFELFTGSGWNLTKF</sequence>
<dbReference type="EMBL" id="MEXL01000033">
    <property type="protein sequence ID" value="OGD02038.1"/>
    <property type="molecule type" value="Genomic_DNA"/>
</dbReference>
<dbReference type="AlphaFoldDB" id="A0A1F4Z7D6"/>
<organism evidence="2 3">
    <name type="scientific">Candidatus Amesbacteria bacterium RIFCSPHIGHO2_12_FULL_48_14</name>
    <dbReference type="NCBI Taxonomy" id="1797257"/>
    <lineage>
        <taxon>Bacteria</taxon>
        <taxon>Candidatus Amesiibacteriota</taxon>
    </lineage>
</organism>
<protein>
    <submittedName>
        <fullName evidence="2">Uncharacterized protein</fullName>
    </submittedName>
</protein>
<keyword evidence="1" id="KW-0812">Transmembrane</keyword>
<name>A0A1F4Z7D6_9BACT</name>
<feature type="transmembrane region" description="Helical" evidence="1">
    <location>
        <begin position="16"/>
        <end position="35"/>
    </location>
</feature>
<proteinExistence type="predicted"/>
<accession>A0A1F4Z7D6</accession>